<dbReference type="PANTHER" id="PTHR30383:SF5">
    <property type="entry name" value="SGNH HYDROLASE-TYPE ESTERASE DOMAIN-CONTAINING PROTEIN"/>
    <property type="match status" value="1"/>
</dbReference>
<evidence type="ECO:0000313" key="3">
    <source>
        <dbReference type="EMBL" id="MBB5286178.1"/>
    </source>
</evidence>
<dbReference type="InterPro" id="IPR036514">
    <property type="entry name" value="SGNH_hydro_sf"/>
</dbReference>
<keyword evidence="4" id="KW-1185">Reference proteome</keyword>
<dbReference type="Gene3D" id="3.40.50.1110">
    <property type="entry name" value="SGNH hydrolase"/>
    <property type="match status" value="1"/>
</dbReference>
<evidence type="ECO:0000256" key="1">
    <source>
        <dbReference type="SAM" id="SignalP"/>
    </source>
</evidence>
<protein>
    <submittedName>
        <fullName evidence="3">Lysophospholipase L1-like esterase</fullName>
    </submittedName>
</protein>
<dbReference type="AlphaFoldDB" id="A0A840U1C9"/>
<feature type="domain" description="SGNH hydrolase-type esterase" evidence="2">
    <location>
        <begin position="50"/>
        <end position="223"/>
    </location>
</feature>
<dbReference type="Pfam" id="PF13472">
    <property type="entry name" value="Lipase_GDSL_2"/>
    <property type="match status" value="1"/>
</dbReference>
<dbReference type="Proteomes" id="UP000557307">
    <property type="component" value="Unassembled WGS sequence"/>
</dbReference>
<sequence>MKLPLILLLTLGLMVPAGAQVAEPAKYLAEVKKELTTVWPKNRTINLVFHGHSVPAGYWHDHEVHTLESYPNLVLKKLKEKYPYAVINVIVTAIGGENAVKGEARFAEQVLSHRPDVLFIDYALNDRFAGLDKASAAWESMVKQALDQQVKVVLLTPSPDQRLDLLDPANALEPHVQQTRALAAKYHTGLADPYERFREVARAGKLKAYMSHVNHPNEAGHAIIAEELLKWLVGP</sequence>
<dbReference type="RefSeq" id="WP_184177035.1">
    <property type="nucleotide sequence ID" value="NZ_JACHGF010000008.1"/>
</dbReference>
<dbReference type="InterPro" id="IPR013830">
    <property type="entry name" value="SGNH_hydro"/>
</dbReference>
<name>A0A840U1C9_9BACT</name>
<accession>A0A840U1C9</accession>
<keyword evidence="1" id="KW-0732">Signal</keyword>
<dbReference type="GO" id="GO:0004622">
    <property type="term" value="F:phosphatidylcholine lysophospholipase activity"/>
    <property type="evidence" value="ECO:0007669"/>
    <property type="project" value="TreeGrafter"/>
</dbReference>
<feature type="signal peptide" evidence="1">
    <location>
        <begin position="1"/>
        <end position="19"/>
    </location>
</feature>
<evidence type="ECO:0000259" key="2">
    <source>
        <dbReference type="Pfam" id="PF13472"/>
    </source>
</evidence>
<dbReference type="EMBL" id="JACHGF010000008">
    <property type="protein sequence ID" value="MBB5286178.1"/>
    <property type="molecule type" value="Genomic_DNA"/>
</dbReference>
<dbReference type="InterPro" id="IPR051532">
    <property type="entry name" value="Ester_Hydrolysis_Enzymes"/>
</dbReference>
<evidence type="ECO:0000313" key="4">
    <source>
        <dbReference type="Proteomes" id="UP000557307"/>
    </source>
</evidence>
<dbReference type="SUPFAM" id="SSF52266">
    <property type="entry name" value="SGNH hydrolase"/>
    <property type="match status" value="1"/>
</dbReference>
<gene>
    <name evidence="3" type="ORF">HNQ92_004338</name>
</gene>
<organism evidence="3 4">
    <name type="scientific">Rhabdobacter roseus</name>
    <dbReference type="NCBI Taxonomy" id="1655419"/>
    <lineage>
        <taxon>Bacteria</taxon>
        <taxon>Pseudomonadati</taxon>
        <taxon>Bacteroidota</taxon>
        <taxon>Cytophagia</taxon>
        <taxon>Cytophagales</taxon>
        <taxon>Cytophagaceae</taxon>
        <taxon>Rhabdobacter</taxon>
    </lineage>
</organism>
<comment type="caution">
    <text evidence="3">The sequence shown here is derived from an EMBL/GenBank/DDBJ whole genome shotgun (WGS) entry which is preliminary data.</text>
</comment>
<proteinExistence type="predicted"/>
<feature type="chain" id="PRO_5032595996" evidence="1">
    <location>
        <begin position="20"/>
        <end position="235"/>
    </location>
</feature>
<dbReference type="PANTHER" id="PTHR30383">
    <property type="entry name" value="THIOESTERASE 1/PROTEASE 1/LYSOPHOSPHOLIPASE L1"/>
    <property type="match status" value="1"/>
</dbReference>
<reference evidence="3 4" key="1">
    <citation type="submission" date="2020-08" db="EMBL/GenBank/DDBJ databases">
        <title>Genomic Encyclopedia of Type Strains, Phase IV (KMG-IV): sequencing the most valuable type-strain genomes for metagenomic binning, comparative biology and taxonomic classification.</title>
        <authorList>
            <person name="Goeker M."/>
        </authorList>
    </citation>
    <scope>NUCLEOTIDE SEQUENCE [LARGE SCALE GENOMIC DNA]</scope>
    <source>
        <strain evidence="3 4">DSM 105074</strain>
    </source>
</reference>